<feature type="non-terminal residue" evidence="2">
    <location>
        <position position="110"/>
    </location>
</feature>
<evidence type="ECO:0000256" key="1">
    <source>
        <dbReference type="SAM" id="MobiDB-lite"/>
    </source>
</evidence>
<dbReference type="Proteomes" id="UP000828251">
    <property type="component" value="Unassembled WGS sequence"/>
</dbReference>
<dbReference type="EMBL" id="JAIQCV010000012">
    <property type="protein sequence ID" value="KAH1037907.1"/>
    <property type="molecule type" value="Genomic_DNA"/>
</dbReference>
<protein>
    <submittedName>
        <fullName evidence="2">Uncharacterized protein</fullName>
    </submittedName>
</protein>
<dbReference type="AlphaFoldDB" id="A0A9D3UC59"/>
<evidence type="ECO:0000313" key="3">
    <source>
        <dbReference type="Proteomes" id="UP000828251"/>
    </source>
</evidence>
<name>A0A9D3UC59_9ROSI</name>
<keyword evidence="3" id="KW-1185">Reference proteome</keyword>
<organism evidence="2 3">
    <name type="scientific">Gossypium stocksii</name>
    <dbReference type="NCBI Taxonomy" id="47602"/>
    <lineage>
        <taxon>Eukaryota</taxon>
        <taxon>Viridiplantae</taxon>
        <taxon>Streptophyta</taxon>
        <taxon>Embryophyta</taxon>
        <taxon>Tracheophyta</taxon>
        <taxon>Spermatophyta</taxon>
        <taxon>Magnoliopsida</taxon>
        <taxon>eudicotyledons</taxon>
        <taxon>Gunneridae</taxon>
        <taxon>Pentapetalae</taxon>
        <taxon>rosids</taxon>
        <taxon>malvids</taxon>
        <taxon>Malvales</taxon>
        <taxon>Malvaceae</taxon>
        <taxon>Malvoideae</taxon>
        <taxon>Gossypium</taxon>
    </lineage>
</organism>
<feature type="compositionally biased region" description="Basic residues" evidence="1">
    <location>
        <begin position="1"/>
        <end position="10"/>
    </location>
</feature>
<accession>A0A9D3UC59</accession>
<evidence type="ECO:0000313" key="2">
    <source>
        <dbReference type="EMBL" id="KAH1037907.1"/>
    </source>
</evidence>
<feature type="compositionally biased region" description="Polar residues" evidence="1">
    <location>
        <begin position="12"/>
        <end position="38"/>
    </location>
</feature>
<feature type="region of interest" description="Disordered" evidence="1">
    <location>
        <begin position="1"/>
        <end position="50"/>
    </location>
</feature>
<reference evidence="2 3" key="1">
    <citation type="journal article" date="2021" name="Plant Biotechnol. J.">
        <title>Multi-omics assisted identification of the key and species-specific regulatory components of drought-tolerant mechanisms in Gossypium stocksii.</title>
        <authorList>
            <person name="Yu D."/>
            <person name="Ke L."/>
            <person name="Zhang D."/>
            <person name="Wu Y."/>
            <person name="Sun Y."/>
            <person name="Mei J."/>
            <person name="Sun J."/>
            <person name="Sun Y."/>
        </authorList>
    </citation>
    <scope>NUCLEOTIDE SEQUENCE [LARGE SCALE GENOMIC DNA]</scope>
    <source>
        <strain evidence="3">cv. E1</strain>
        <tissue evidence="2">Leaf</tissue>
    </source>
</reference>
<comment type="caution">
    <text evidence="2">The sequence shown here is derived from an EMBL/GenBank/DDBJ whole genome shotgun (WGS) entry which is preliminary data.</text>
</comment>
<gene>
    <name evidence="2" type="ORF">J1N35_039650</name>
</gene>
<sequence length="110" mass="12213">MVKLVRRGGRTNRPSSQIGRGRSSTTKNKATVTTNRPTIVNPRRPPTINNQKGQILDYLRDYDKLVGVNECHATVGEDQVAIFDRGRVSFATSSIYYGLVEFLLSGTQAE</sequence>
<proteinExistence type="predicted"/>